<feature type="transmembrane region" description="Helical" evidence="9">
    <location>
        <begin position="411"/>
        <end position="429"/>
    </location>
</feature>
<sequence>MNAPRRHLWLITGLLLLYFVAAVGMAFRLPAHATPNELLNFEYVQVMRQIRGLPNRGLVDSEVRYTEWHQPPLYFTWAALVGLSVPVEPSAVNPPPPIAVEENPHYLSTPRGNLNPVVHVTPRTTPLLYTSRLAAALLGLVGVAMLYRAGRRVYGPWVGLLMASILAFQPGYLHLSGSVNNDMPLTAMVAIIMSSAVLLLQNELGIRNYELGIQSTRHSPPATRYSYLILGLLTALTILTKANGVFVLIFPAVVLLGHLLAPLRPGRTLAAAGWVALGLLPLWAGWLWLNTVRMADTLGLSGSLPVGRVLALGPLDFGHVIPFLPAVWRSYWLDWSAGDVGYGPDWLYAFWLAAVGFMLLGWSKRVTSGKRSPLVTLMVLLGFLGISYLYFAVKALTVKEAGWMVPEARWWLPGLPALAWLLAAGYARWWPARRRAAACAVAAAVPPLIAFGLLLFHLPALYPQAERVTPPNESTGVVYDGALELAVVTIEPLTIGRQADLSLTWRAAADLDADYTIATQLLIPAAGGWRKLAEHNSFPGQGMNPTAGWRAGDAYRDRLTLVPSGELNGPTAALVQVAAHVAGQDVATTANGQALGAPPIVASTVVRPAAPLVAPDPLAEPVTFGEAIRLLSVTVEQTAGGPALVLWWAAGGAPTVDYTVFVHLLDDAGAVVAQLDGPPNDGLSPTTIWRAGDVIRDVRPLPDGATRALVGLYDPATGQRLPATQAGQPLPDNAYTISLNP</sequence>
<dbReference type="Pfam" id="PF13231">
    <property type="entry name" value="PMT_2"/>
    <property type="match status" value="1"/>
</dbReference>
<dbReference type="GO" id="GO:0016763">
    <property type="term" value="F:pentosyltransferase activity"/>
    <property type="evidence" value="ECO:0007669"/>
    <property type="project" value="TreeGrafter"/>
</dbReference>
<gene>
    <name evidence="11" type="ORF">CFX0092_A2134</name>
</gene>
<dbReference type="GO" id="GO:0005886">
    <property type="term" value="C:plasma membrane"/>
    <property type="evidence" value="ECO:0007669"/>
    <property type="project" value="UniProtKB-SubCell"/>
</dbReference>
<dbReference type="EMBL" id="LN890655">
    <property type="protein sequence ID" value="CUS04012.2"/>
    <property type="molecule type" value="Genomic_DNA"/>
</dbReference>
<dbReference type="PANTHER" id="PTHR33908">
    <property type="entry name" value="MANNOSYLTRANSFERASE YKCB-RELATED"/>
    <property type="match status" value="1"/>
</dbReference>
<evidence type="ECO:0000256" key="2">
    <source>
        <dbReference type="ARBA" id="ARBA00022475"/>
    </source>
</evidence>
<dbReference type="Proteomes" id="UP000215027">
    <property type="component" value="Chromosome I"/>
</dbReference>
<feature type="region of interest" description="Disordered" evidence="8">
    <location>
        <begin position="720"/>
        <end position="741"/>
    </location>
</feature>
<dbReference type="GO" id="GO:0009103">
    <property type="term" value="P:lipopolysaccharide biosynthetic process"/>
    <property type="evidence" value="ECO:0007669"/>
    <property type="project" value="UniProtKB-ARBA"/>
</dbReference>
<evidence type="ECO:0000313" key="11">
    <source>
        <dbReference type="EMBL" id="CUS04012.2"/>
    </source>
</evidence>
<reference evidence="11" key="1">
    <citation type="submission" date="2016-01" db="EMBL/GenBank/DDBJ databases">
        <authorList>
            <person name="Mcilroy J.S."/>
            <person name="Karst M S."/>
            <person name="Albertsen M."/>
        </authorList>
    </citation>
    <scope>NUCLEOTIDE SEQUENCE</scope>
    <source>
        <strain evidence="11">Cfx-K</strain>
    </source>
</reference>
<feature type="transmembrane region" description="Helical" evidence="9">
    <location>
        <begin position="185"/>
        <end position="206"/>
    </location>
</feature>
<feature type="transmembrane region" description="Helical" evidence="9">
    <location>
        <begin position="227"/>
        <end position="256"/>
    </location>
</feature>
<dbReference type="InterPro" id="IPR038731">
    <property type="entry name" value="RgtA/B/C-like"/>
</dbReference>
<dbReference type="AlphaFoldDB" id="A0A160T2Y3"/>
<dbReference type="InterPro" id="IPR050297">
    <property type="entry name" value="LipidA_mod_glycosyltrf_83"/>
</dbReference>
<organism evidence="11 12">
    <name type="scientific">Candidatus Promineifilum breve</name>
    <dbReference type="NCBI Taxonomy" id="1806508"/>
    <lineage>
        <taxon>Bacteria</taxon>
        <taxon>Bacillati</taxon>
        <taxon>Chloroflexota</taxon>
        <taxon>Ardenticatenia</taxon>
        <taxon>Candidatus Promineifilales</taxon>
        <taxon>Candidatus Promineifilaceae</taxon>
        <taxon>Candidatus Promineifilum</taxon>
    </lineage>
</organism>
<keyword evidence="4" id="KW-0808">Transferase</keyword>
<protein>
    <recommendedName>
        <fullName evidence="10">Glycosyltransferase RgtA/B/C/D-like domain-containing protein</fullName>
    </recommendedName>
</protein>
<evidence type="ECO:0000259" key="10">
    <source>
        <dbReference type="Pfam" id="PF13231"/>
    </source>
</evidence>
<comment type="subcellular location">
    <subcellularLocation>
        <location evidence="1">Cell membrane</location>
        <topology evidence="1">Multi-pass membrane protein</topology>
    </subcellularLocation>
</comment>
<dbReference type="RefSeq" id="WP_162292470.1">
    <property type="nucleotide sequence ID" value="NZ_LN890655.1"/>
</dbReference>
<keyword evidence="2" id="KW-1003">Cell membrane</keyword>
<feature type="transmembrane region" description="Helical" evidence="9">
    <location>
        <begin position="346"/>
        <end position="362"/>
    </location>
</feature>
<feature type="transmembrane region" description="Helical" evidence="9">
    <location>
        <begin position="374"/>
        <end position="391"/>
    </location>
</feature>
<evidence type="ECO:0000256" key="4">
    <source>
        <dbReference type="ARBA" id="ARBA00022679"/>
    </source>
</evidence>
<accession>A0A160T2Y3</accession>
<evidence type="ECO:0000256" key="1">
    <source>
        <dbReference type="ARBA" id="ARBA00004651"/>
    </source>
</evidence>
<feature type="transmembrane region" description="Helical" evidence="9">
    <location>
        <begin position="127"/>
        <end position="147"/>
    </location>
</feature>
<feature type="transmembrane region" description="Helical" evidence="9">
    <location>
        <begin position="154"/>
        <end position="173"/>
    </location>
</feature>
<evidence type="ECO:0000256" key="8">
    <source>
        <dbReference type="SAM" id="MobiDB-lite"/>
    </source>
</evidence>
<dbReference type="PANTHER" id="PTHR33908:SF11">
    <property type="entry name" value="MEMBRANE PROTEIN"/>
    <property type="match status" value="1"/>
</dbReference>
<keyword evidence="7 9" id="KW-0472">Membrane</keyword>
<dbReference type="KEGG" id="pbf:CFX0092_A2134"/>
<evidence type="ECO:0000313" key="12">
    <source>
        <dbReference type="Proteomes" id="UP000215027"/>
    </source>
</evidence>
<evidence type="ECO:0000256" key="5">
    <source>
        <dbReference type="ARBA" id="ARBA00022692"/>
    </source>
</evidence>
<keyword evidence="3" id="KW-0328">Glycosyltransferase</keyword>
<keyword evidence="5 9" id="KW-0812">Transmembrane</keyword>
<evidence type="ECO:0000256" key="7">
    <source>
        <dbReference type="ARBA" id="ARBA00023136"/>
    </source>
</evidence>
<feature type="domain" description="Glycosyltransferase RgtA/B/C/D-like" evidence="10">
    <location>
        <begin position="132"/>
        <end position="203"/>
    </location>
</feature>
<keyword evidence="12" id="KW-1185">Reference proteome</keyword>
<evidence type="ECO:0000256" key="9">
    <source>
        <dbReference type="SAM" id="Phobius"/>
    </source>
</evidence>
<keyword evidence="6 9" id="KW-1133">Transmembrane helix</keyword>
<evidence type="ECO:0000256" key="3">
    <source>
        <dbReference type="ARBA" id="ARBA00022676"/>
    </source>
</evidence>
<feature type="transmembrane region" description="Helical" evidence="9">
    <location>
        <begin position="268"/>
        <end position="289"/>
    </location>
</feature>
<feature type="transmembrane region" description="Helical" evidence="9">
    <location>
        <begin position="436"/>
        <end position="462"/>
    </location>
</feature>
<name>A0A160T2Y3_9CHLR</name>
<evidence type="ECO:0000256" key="6">
    <source>
        <dbReference type="ARBA" id="ARBA00022989"/>
    </source>
</evidence>
<proteinExistence type="predicted"/>
<feature type="transmembrane region" description="Helical" evidence="9">
    <location>
        <begin position="309"/>
        <end position="326"/>
    </location>
</feature>